<evidence type="ECO:0000259" key="1">
    <source>
        <dbReference type="Pfam" id="PF08484"/>
    </source>
</evidence>
<dbReference type="InterPro" id="IPR029063">
    <property type="entry name" value="SAM-dependent_MTases_sf"/>
</dbReference>
<evidence type="ECO:0000313" key="2">
    <source>
        <dbReference type="EMBL" id="VXD24627.1"/>
    </source>
</evidence>
<reference evidence="2" key="1">
    <citation type="submission" date="2019-10" db="EMBL/GenBank/DDBJ databases">
        <authorList>
            <consortium name="Genoscope - CEA"/>
            <person name="William W."/>
        </authorList>
    </citation>
    <scope>NUCLEOTIDE SEQUENCE [LARGE SCALE GENOMIC DNA]</scope>
    <source>
        <strain evidence="2">BBR_PRJEB10994</strain>
    </source>
</reference>
<dbReference type="Pfam" id="PF13489">
    <property type="entry name" value="Methyltransf_23"/>
    <property type="match status" value="1"/>
</dbReference>
<comment type="caution">
    <text evidence="2">The sequence shown here is derived from an EMBL/GenBank/DDBJ whole genome shotgun (WGS) entry which is preliminary data.</text>
</comment>
<dbReference type="OrthoDB" id="9815644at2"/>
<dbReference type="InterPro" id="IPR013691">
    <property type="entry name" value="MeTrfase_14"/>
</dbReference>
<dbReference type="PANTHER" id="PTHR43861">
    <property type="entry name" value="TRANS-ACONITATE 2-METHYLTRANSFERASE-RELATED"/>
    <property type="match status" value="1"/>
</dbReference>
<proteinExistence type="predicted"/>
<keyword evidence="2" id="KW-0808">Transferase</keyword>
<dbReference type="InterPro" id="IPR038576">
    <property type="entry name" value="Methyltransf_Zn-bd_dom_put_sf"/>
</dbReference>
<feature type="domain" description="C-methyltransferase" evidence="1">
    <location>
        <begin position="253"/>
        <end position="359"/>
    </location>
</feature>
<dbReference type="Gene3D" id="3.40.50.150">
    <property type="entry name" value="Vaccinia Virus protein VP39"/>
    <property type="match status" value="1"/>
</dbReference>
<dbReference type="AlphaFoldDB" id="A0A7Z9C0E2"/>
<dbReference type="SUPFAM" id="SSF53335">
    <property type="entry name" value="S-adenosyl-L-methionine-dependent methyltransferases"/>
    <property type="match status" value="1"/>
</dbReference>
<keyword evidence="3" id="KW-1185">Reference proteome</keyword>
<accession>A0A7Z9C0E2</accession>
<gene>
    <name evidence="2" type="ORF">PL9631_850049</name>
</gene>
<sequence>MELRNCRVCKFPLPVQPSIKLENIPRGGHVLPKYEQLDSDLGIDLEVYQCENCGLVQITAQSLVYADQVGSSHASSPGMLSYRKQQAYDLVDRFNLKGKNVLEVGCGDGHFMELLAEASAISFGIEPSERSTELGRQQGLRIQQGYMGKNAQIDGYPFDAFVTMHVLEHAPDPNDFLQGVYENLTPNGVGLIEVPSFEQTLDHQRVYDFITDHLSYFSIKTLRFVLEKNDFKVLDIQRDWGGEHLVAIVQKQERENLAHLRQGVDSLIAEIANFVNAYSSQGKRVAIWGASTNGVTLLSLAQLEGIVYVVDSSPYKQNRFTPVSHLPIVEPSRLKTDPVDAIMVMATRFTDEIVNQIKAEIGFDGTIGVLKANSLEVVQAGNER</sequence>
<keyword evidence="2" id="KW-0489">Methyltransferase</keyword>
<evidence type="ECO:0000313" key="3">
    <source>
        <dbReference type="Proteomes" id="UP000182190"/>
    </source>
</evidence>
<dbReference type="RefSeq" id="WP_083622059.1">
    <property type="nucleotide sequence ID" value="NZ_LR735018.1"/>
</dbReference>
<dbReference type="Gene3D" id="3.40.50.720">
    <property type="entry name" value="NAD(P)-binding Rossmann-like Domain"/>
    <property type="match status" value="1"/>
</dbReference>
<organism evidence="2 3">
    <name type="scientific">Planktothrix paucivesiculata PCC 9631</name>
    <dbReference type="NCBI Taxonomy" id="671071"/>
    <lineage>
        <taxon>Bacteria</taxon>
        <taxon>Bacillati</taxon>
        <taxon>Cyanobacteriota</taxon>
        <taxon>Cyanophyceae</taxon>
        <taxon>Oscillatoriophycideae</taxon>
        <taxon>Oscillatoriales</taxon>
        <taxon>Microcoleaceae</taxon>
        <taxon>Planktothrix</taxon>
    </lineage>
</organism>
<dbReference type="CDD" id="cd02440">
    <property type="entry name" value="AdoMet_MTases"/>
    <property type="match status" value="1"/>
</dbReference>
<dbReference type="EMBL" id="CZCS02000229">
    <property type="protein sequence ID" value="VXD24627.1"/>
    <property type="molecule type" value="Genomic_DNA"/>
</dbReference>
<dbReference type="Gene3D" id="6.20.50.110">
    <property type="entry name" value="Methyltransferase, zinc-binding domain"/>
    <property type="match status" value="1"/>
</dbReference>
<dbReference type="Pfam" id="PF08484">
    <property type="entry name" value="Methyltransf_14"/>
    <property type="match status" value="1"/>
</dbReference>
<name>A0A7Z9C0E2_9CYAN</name>
<dbReference type="GO" id="GO:0008168">
    <property type="term" value="F:methyltransferase activity"/>
    <property type="evidence" value="ECO:0007669"/>
    <property type="project" value="UniProtKB-KW"/>
</dbReference>
<protein>
    <submittedName>
        <fullName evidence="2">Methyltransferase</fullName>
    </submittedName>
</protein>
<dbReference type="Proteomes" id="UP000182190">
    <property type="component" value="Unassembled WGS sequence"/>
</dbReference>
<dbReference type="GO" id="GO:0032259">
    <property type="term" value="P:methylation"/>
    <property type="evidence" value="ECO:0007669"/>
    <property type="project" value="UniProtKB-KW"/>
</dbReference>